<keyword evidence="8" id="KW-0805">Transcription regulation</keyword>
<keyword evidence="7" id="KW-0862">Zinc</keyword>
<evidence type="ECO:0000313" key="16">
    <source>
        <dbReference type="RefSeq" id="XP_033798401.1"/>
    </source>
</evidence>
<dbReference type="Pfam" id="PF25420">
    <property type="entry name" value="zf-C2H2_ZN292"/>
    <property type="match status" value="1"/>
</dbReference>
<evidence type="ECO:0000256" key="1">
    <source>
        <dbReference type="ARBA" id="ARBA00004123"/>
    </source>
</evidence>
<keyword evidence="6 12" id="KW-0863">Zinc-finger</keyword>
<feature type="compositionally biased region" description="Polar residues" evidence="13">
    <location>
        <begin position="915"/>
        <end position="928"/>
    </location>
</feature>
<feature type="compositionally biased region" description="Basic and acidic residues" evidence="13">
    <location>
        <begin position="905"/>
        <end position="914"/>
    </location>
</feature>
<feature type="domain" description="C2H2-type" evidence="14">
    <location>
        <begin position="542"/>
        <end position="569"/>
    </location>
</feature>
<dbReference type="PANTHER" id="PTHR15507">
    <property type="entry name" value="ZINC FINGER PROTEIN RLF"/>
    <property type="match status" value="1"/>
</dbReference>
<dbReference type="AlphaFoldDB" id="A0A6P8RDC5"/>
<evidence type="ECO:0000256" key="3">
    <source>
        <dbReference type="ARBA" id="ARBA00022553"/>
    </source>
</evidence>
<keyword evidence="15" id="KW-1185">Reference proteome</keyword>
<dbReference type="FunCoup" id="A0A6P8RDC5">
    <property type="interactions" value="2102"/>
</dbReference>
<feature type="compositionally biased region" description="Basic and acidic residues" evidence="13">
    <location>
        <begin position="856"/>
        <end position="869"/>
    </location>
</feature>
<name>A0A6P8RDC5_GEOSA</name>
<dbReference type="Pfam" id="PF00096">
    <property type="entry name" value="zf-C2H2"/>
    <property type="match status" value="1"/>
</dbReference>
<comment type="subcellular location">
    <subcellularLocation>
        <location evidence="1">Nucleus</location>
    </subcellularLocation>
</comment>
<evidence type="ECO:0000256" key="8">
    <source>
        <dbReference type="ARBA" id="ARBA00023015"/>
    </source>
</evidence>
<evidence type="ECO:0000256" key="12">
    <source>
        <dbReference type="PROSITE-ProRule" id="PRU00042"/>
    </source>
</evidence>
<evidence type="ECO:0000256" key="11">
    <source>
        <dbReference type="ARBA" id="ARBA00023242"/>
    </source>
</evidence>
<evidence type="ECO:0000256" key="9">
    <source>
        <dbReference type="ARBA" id="ARBA00023125"/>
    </source>
</evidence>
<dbReference type="OrthoDB" id="10029602at2759"/>
<dbReference type="Gene3D" id="3.30.160.60">
    <property type="entry name" value="Classic Zinc Finger"/>
    <property type="match status" value="1"/>
</dbReference>
<dbReference type="Proteomes" id="UP000515159">
    <property type="component" value="Chromosome 4"/>
</dbReference>
<comment type="similarity">
    <text evidence="2">Belongs to the krueppel C2H2-type zinc-finger protein family.</text>
</comment>
<sequence>MAEDESDQESERLGEELEALLGLGSREYCRRFCQLVEDYTGRWQVPLPQLQVLQTALCCFTSASVSFPAECEHVQYVLSRLALSLFELLLFFGKDEFYEVPLKDILGSVQECHDILKRYENLDLKLVTLIIRDGGPWENPVLQAVLNGKHESQDLVNKYLSSENQLFFELRARYLIACERIPEALTLIISCINHPIIKNLYYHQAYFTCLYMSRSTDELFREYVARIDCSDGVEIICNTEKEGKTALALFLCEAFLIPQLQHGDMYCVWDLVFIWSKLQIKSNPSKQIFVNKSFQLLRTATNIRVIFPLMKVLANELGEAGLQISVEICGCALQQDLHDDPNTKALIYKSIATLLPTDLEVCRICALSVFFLECSVESYMTVERLYRRPDEEYNEHTSYVQNRVRFELLPILKKGLMFDPEFWNFSMIKQKCTALLGEKAAVLSQEHSLENAPTNTEKTVDQHVLKCNPLCLADRSNGILCCRSAFRTRSRTFNNTRKNHVVPGTPKIDHNVPMHHCILCDKEFLGGHIVRHAHTHQKSGCFTCVICGRKFRNHGLMLKHLKNHVKKMQRQYLAALHQDVQEAPTADKVNCSVPITVEEQSEICRDNELVTAVTLPTDNEEIVPKPIPEDVEKQQVSEPEDITNMDSLNSTSENPPEPPAVDVLAEIVEKPNKDLSIHCKVNGSMSPPKEVSVTDPQGDFKCPAQGCRRVFKKIRFLNKHARKAHPGDSKVQQHIMNWNKGKCRFCQRKFSSSQHFIDHLKKHVYPNVHICLHFNCNQRFKLATELAVHISSHEAFKAQCDFPKCCELFEELPKLYEHEALHYLNKTPEPSTESEENPSDPVLEPPTLRPEPPIICHEENVSKSEKENVDLSVPTWKARRDSVEPKTYIQSTEKKNNSIVQNGKANERSSDDSASHLSPTDQTSSTVEPNPERSGTVGDQLTNGHCDLEQTVVSLSNISSENEGTVSVPGTENVELKGSDEVPQVGNIAGHSKPNVNTDSSSYGSMLKPFTRPLPPSYLDERYISMPKRRKAVHNENKPSEDDTVSRSVERIRCRNCLTTYDNSEALQAHLAQKKCRPLFGFDSDDESPW</sequence>
<dbReference type="InParanoid" id="A0A6P8RDC5"/>
<keyword evidence="10" id="KW-0804">Transcription</keyword>
<evidence type="ECO:0000256" key="10">
    <source>
        <dbReference type="ARBA" id="ARBA00023163"/>
    </source>
</evidence>
<feature type="compositionally biased region" description="Polar residues" evidence="13">
    <location>
        <begin position="994"/>
        <end position="1004"/>
    </location>
</feature>
<feature type="region of interest" description="Disordered" evidence="13">
    <location>
        <begin position="984"/>
        <end position="1009"/>
    </location>
</feature>
<evidence type="ECO:0000256" key="4">
    <source>
        <dbReference type="ARBA" id="ARBA00022723"/>
    </source>
</evidence>
<protein>
    <submittedName>
        <fullName evidence="16">Zinc finger protein 654 isoform X1</fullName>
    </submittedName>
</protein>
<feature type="compositionally biased region" description="Pro residues" evidence="13">
    <location>
        <begin position="843"/>
        <end position="853"/>
    </location>
</feature>
<accession>A0A6P8RDC5</accession>
<keyword evidence="11" id="KW-0539">Nucleus</keyword>
<dbReference type="InterPro" id="IPR013087">
    <property type="entry name" value="Znf_C2H2_type"/>
</dbReference>
<dbReference type="GO" id="GO:0000981">
    <property type="term" value="F:DNA-binding transcription factor activity, RNA polymerase II-specific"/>
    <property type="evidence" value="ECO:0007669"/>
    <property type="project" value="TreeGrafter"/>
</dbReference>
<evidence type="ECO:0000256" key="6">
    <source>
        <dbReference type="ARBA" id="ARBA00022771"/>
    </source>
</evidence>
<evidence type="ECO:0000256" key="2">
    <source>
        <dbReference type="ARBA" id="ARBA00006991"/>
    </source>
</evidence>
<dbReference type="RefSeq" id="XP_033798401.1">
    <property type="nucleotide sequence ID" value="XM_033942510.1"/>
</dbReference>
<dbReference type="Pfam" id="PF25580">
    <property type="entry name" value="TPR_Rlf"/>
    <property type="match status" value="1"/>
</dbReference>
<dbReference type="CTD" id="55279"/>
<dbReference type="PANTHER" id="PTHR15507:SF16">
    <property type="entry name" value="ZINC FINGER PROTEIN 654"/>
    <property type="match status" value="1"/>
</dbReference>
<feature type="region of interest" description="Disordered" evidence="13">
    <location>
        <begin position="826"/>
        <end position="943"/>
    </location>
</feature>
<evidence type="ECO:0000256" key="13">
    <source>
        <dbReference type="SAM" id="MobiDB-lite"/>
    </source>
</evidence>
<dbReference type="PROSITE" id="PS50157">
    <property type="entry name" value="ZINC_FINGER_C2H2_2"/>
    <property type="match status" value="3"/>
</dbReference>
<gene>
    <name evidence="16" type="primary">ZNF654</name>
</gene>
<dbReference type="GO" id="GO:0005634">
    <property type="term" value="C:nucleus"/>
    <property type="evidence" value="ECO:0007669"/>
    <property type="project" value="UniProtKB-SubCell"/>
</dbReference>
<evidence type="ECO:0000256" key="5">
    <source>
        <dbReference type="ARBA" id="ARBA00022737"/>
    </source>
</evidence>
<dbReference type="PROSITE" id="PS00028">
    <property type="entry name" value="ZINC_FINGER_C2H2_1"/>
    <property type="match status" value="5"/>
</dbReference>
<reference evidence="16" key="1">
    <citation type="submission" date="2025-08" db="UniProtKB">
        <authorList>
            <consortium name="RefSeq"/>
        </authorList>
    </citation>
    <scope>IDENTIFICATION</scope>
</reference>
<keyword evidence="4" id="KW-0479">Metal-binding</keyword>
<evidence type="ECO:0000313" key="15">
    <source>
        <dbReference type="Proteomes" id="UP000515159"/>
    </source>
</evidence>
<dbReference type="InterPro" id="IPR052251">
    <property type="entry name" value="GH-ZnFinger_Regulators"/>
</dbReference>
<dbReference type="GeneID" id="117359546"/>
<keyword evidence="3" id="KW-0597">Phosphoprotein</keyword>
<dbReference type="GO" id="GO:0008270">
    <property type="term" value="F:zinc ion binding"/>
    <property type="evidence" value="ECO:0007669"/>
    <property type="project" value="UniProtKB-KW"/>
</dbReference>
<dbReference type="GO" id="GO:0003677">
    <property type="term" value="F:DNA binding"/>
    <property type="evidence" value="ECO:0007669"/>
    <property type="project" value="UniProtKB-KW"/>
</dbReference>
<evidence type="ECO:0000256" key="7">
    <source>
        <dbReference type="ARBA" id="ARBA00022833"/>
    </source>
</evidence>
<dbReference type="InterPro" id="IPR057986">
    <property type="entry name" value="TPR_Rlf/292/654"/>
</dbReference>
<dbReference type="KEGG" id="gsh:117359546"/>
<keyword evidence="5" id="KW-0677">Repeat</keyword>
<evidence type="ECO:0000259" key="14">
    <source>
        <dbReference type="PROSITE" id="PS50157"/>
    </source>
</evidence>
<feature type="domain" description="C2H2-type" evidence="14">
    <location>
        <begin position="700"/>
        <end position="730"/>
    </location>
</feature>
<organism evidence="15 16">
    <name type="scientific">Geotrypetes seraphini</name>
    <name type="common">Gaboon caecilian</name>
    <name type="synonym">Caecilia seraphini</name>
    <dbReference type="NCBI Taxonomy" id="260995"/>
    <lineage>
        <taxon>Eukaryota</taxon>
        <taxon>Metazoa</taxon>
        <taxon>Chordata</taxon>
        <taxon>Craniata</taxon>
        <taxon>Vertebrata</taxon>
        <taxon>Euteleostomi</taxon>
        <taxon>Amphibia</taxon>
        <taxon>Gymnophiona</taxon>
        <taxon>Geotrypetes</taxon>
    </lineage>
</organism>
<dbReference type="SMART" id="SM00355">
    <property type="entry name" value="ZnF_C2H2"/>
    <property type="match status" value="7"/>
</dbReference>
<feature type="domain" description="C2H2-type" evidence="14">
    <location>
        <begin position="769"/>
        <end position="798"/>
    </location>
</feature>
<keyword evidence="9" id="KW-0238">DNA-binding</keyword>
<proteinExistence type="inferred from homology"/>